<dbReference type="Gene3D" id="1.20.1420.60">
    <property type="match status" value="1"/>
</dbReference>
<organism evidence="2 3">
    <name type="scientific">Solimicrobium silvestre</name>
    <dbReference type="NCBI Taxonomy" id="2099400"/>
    <lineage>
        <taxon>Bacteria</taxon>
        <taxon>Pseudomonadati</taxon>
        <taxon>Pseudomonadota</taxon>
        <taxon>Betaproteobacteria</taxon>
        <taxon>Burkholderiales</taxon>
        <taxon>Oxalobacteraceae</taxon>
        <taxon>Solimicrobium</taxon>
    </lineage>
</organism>
<evidence type="ECO:0000313" key="3">
    <source>
        <dbReference type="Proteomes" id="UP000237839"/>
    </source>
</evidence>
<comment type="caution">
    <text evidence="2">The sequence shown here is derived from an EMBL/GenBank/DDBJ whole genome shotgun (WGS) entry which is preliminary data.</text>
</comment>
<sequence length="150" mass="16929">MKSFDFLESASKISFAKLDKAGGNIQLMKDPLQTIAIVYSAQGIIDNGGLEYFFSSDFPENPPYQMFIDAYNKIGAFEEAEGIKKSLAFFEDPNPELNLESRLKFIDSLPSDFSHQFSKISEQMLGSESVWFLLNQYAELNQNLIDSSNI</sequence>
<dbReference type="OrthoDB" id="9255678at2"/>
<feature type="domain" description="DNA mimic protein DMP19 C-terminal" evidence="1">
    <location>
        <begin position="29"/>
        <end position="139"/>
    </location>
</feature>
<dbReference type="EMBL" id="PUGF01000033">
    <property type="protein sequence ID" value="PRC90885.1"/>
    <property type="molecule type" value="Genomic_DNA"/>
</dbReference>
<keyword evidence="3" id="KW-1185">Reference proteome</keyword>
<evidence type="ECO:0000259" key="1">
    <source>
        <dbReference type="Pfam" id="PF14300"/>
    </source>
</evidence>
<name>A0A2S9GT51_9BURK</name>
<dbReference type="RefSeq" id="WP_105534109.1">
    <property type="nucleotide sequence ID" value="NZ_PUGF01000033.1"/>
</dbReference>
<dbReference type="InterPro" id="IPR025402">
    <property type="entry name" value="DMP19_C"/>
</dbReference>
<dbReference type="Pfam" id="PF14300">
    <property type="entry name" value="DMP19"/>
    <property type="match status" value="1"/>
</dbReference>
<reference evidence="2 3" key="1">
    <citation type="submission" date="2018-02" db="EMBL/GenBank/DDBJ databases">
        <title>Solimicrobium silvestre gen. nov., sp. nov., isolated from alpine forest soil.</title>
        <authorList>
            <person name="Margesin R."/>
            <person name="Albuquerque L."/>
            <person name="Zhang D.-C."/>
            <person name="Froufe H.J.C."/>
            <person name="Severino R."/>
            <person name="Roxo I."/>
            <person name="Egas C."/>
            <person name="Da Costa M.S."/>
        </authorList>
    </citation>
    <scope>NUCLEOTIDE SEQUENCE [LARGE SCALE GENOMIC DNA]</scope>
    <source>
        <strain evidence="2 3">S20-91</strain>
    </source>
</reference>
<proteinExistence type="predicted"/>
<accession>A0A2S9GT51</accession>
<protein>
    <recommendedName>
        <fullName evidence="1">DNA mimic protein DMP19 C-terminal domain-containing protein</fullName>
    </recommendedName>
</protein>
<dbReference type="Proteomes" id="UP000237839">
    <property type="component" value="Unassembled WGS sequence"/>
</dbReference>
<dbReference type="AlphaFoldDB" id="A0A2S9GT51"/>
<gene>
    <name evidence="2" type="ORF">S2091_4378</name>
</gene>
<evidence type="ECO:0000313" key="2">
    <source>
        <dbReference type="EMBL" id="PRC90885.1"/>
    </source>
</evidence>